<evidence type="ECO:0000313" key="1">
    <source>
        <dbReference type="EMBL" id="MDH1506708.1"/>
    </source>
</evidence>
<organism evidence="1 2">
    <name type="scientific">Aeromonas caviae</name>
    <name type="common">Aeromonas punctata</name>
    <dbReference type="NCBI Taxonomy" id="648"/>
    <lineage>
        <taxon>Bacteria</taxon>
        <taxon>Pseudomonadati</taxon>
        <taxon>Pseudomonadota</taxon>
        <taxon>Gammaproteobacteria</taxon>
        <taxon>Aeromonadales</taxon>
        <taxon>Aeromonadaceae</taxon>
        <taxon>Aeromonas</taxon>
    </lineage>
</organism>
<dbReference type="Proteomes" id="UP001161704">
    <property type="component" value="Unassembled WGS sequence"/>
</dbReference>
<protein>
    <submittedName>
        <fullName evidence="1">Uncharacterized protein</fullName>
    </submittedName>
</protein>
<dbReference type="RefSeq" id="WP_103829248.1">
    <property type="nucleotide sequence ID" value="NZ_CAWOMG010000190.1"/>
</dbReference>
<evidence type="ECO:0000313" key="2">
    <source>
        <dbReference type="Proteomes" id="UP001161704"/>
    </source>
</evidence>
<dbReference type="EMBL" id="JAOCIZ010000076">
    <property type="protein sequence ID" value="MDH1506708.1"/>
    <property type="molecule type" value="Genomic_DNA"/>
</dbReference>
<reference evidence="1" key="1">
    <citation type="submission" date="2022-09" db="EMBL/GenBank/DDBJ databases">
        <title>Intensive care unit water sources are persistently colonized with multi-drug resistant bacteria and are the site of extensive horizontal gene transfer of antibiotic resistance genes.</title>
        <authorList>
            <person name="Diorio-Toth L."/>
        </authorList>
    </citation>
    <scope>NUCLEOTIDE SEQUENCE</scope>
    <source>
        <strain evidence="1">GD03710</strain>
    </source>
</reference>
<sequence>MRHGPTIKDIAKAHADVIPGWVITIFICMTAAIVRLACGLDYVWQHDDLVGFISLWSIPWLIAVVGVLVSL</sequence>
<dbReference type="AlphaFoldDB" id="A0A443XG86"/>
<accession>A0A443XG86</accession>
<name>A0A443XG86_AERCA</name>
<proteinExistence type="predicted"/>
<comment type="caution">
    <text evidence="1">The sequence shown here is derived from an EMBL/GenBank/DDBJ whole genome shotgun (WGS) entry which is preliminary data.</text>
</comment>
<gene>
    <name evidence="1" type="ORF">N5I20_16785</name>
</gene>